<name>A0ABR3JAB9_9AGAR</name>
<organism evidence="2 3">
    <name type="scientific">Hohenbuehelia grisea</name>
    <dbReference type="NCBI Taxonomy" id="104357"/>
    <lineage>
        <taxon>Eukaryota</taxon>
        <taxon>Fungi</taxon>
        <taxon>Dikarya</taxon>
        <taxon>Basidiomycota</taxon>
        <taxon>Agaricomycotina</taxon>
        <taxon>Agaricomycetes</taxon>
        <taxon>Agaricomycetidae</taxon>
        <taxon>Agaricales</taxon>
        <taxon>Pleurotineae</taxon>
        <taxon>Pleurotaceae</taxon>
        <taxon>Hohenbuehelia</taxon>
    </lineage>
</organism>
<protein>
    <submittedName>
        <fullName evidence="2">Uncharacterized protein</fullName>
    </submittedName>
</protein>
<dbReference type="Proteomes" id="UP001556367">
    <property type="component" value="Unassembled WGS sequence"/>
</dbReference>
<accession>A0ABR3JAB9</accession>
<evidence type="ECO:0000313" key="2">
    <source>
        <dbReference type="EMBL" id="KAL0952440.1"/>
    </source>
</evidence>
<proteinExistence type="predicted"/>
<evidence type="ECO:0000313" key="3">
    <source>
        <dbReference type="Proteomes" id="UP001556367"/>
    </source>
</evidence>
<reference evidence="3" key="1">
    <citation type="submission" date="2024-06" db="EMBL/GenBank/DDBJ databases">
        <title>Multi-omics analyses provide insights into the biosynthesis of the anticancer antibiotic pleurotin in Hohenbuehelia grisea.</title>
        <authorList>
            <person name="Weaver J.A."/>
            <person name="Alberti F."/>
        </authorList>
    </citation>
    <scope>NUCLEOTIDE SEQUENCE [LARGE SCALE GENOMIC DNA]</scope>
    <source>
        <strain evidence="3">T-177</strain>
    </source>
</reference>
<feature type="region of interest" description="Disordered" evidence="1">
    <location>
        <begin position="91"/>
        <end position="112"/>
    </location>
</feature>
<dbReference type="EMBL" id="JASNQZ010000010">
    <property type="protein sequence ID" value="KAL0952440.1"/>
    <property type="molecule type" value="Genomic_DNA"/>
</dbReference>
<evidence type="ECO:0000256" key="1">
    <source>
        <dbReference type="SAM" id="MobiDB-lite"/>
    </source>
</evidence>
<comment type="caution">
    <text evidence="2">The sequence shown here is derived from an EMBL/GenBank/DDBJ whole genome shotgun (WGS) entry which is preliminary data.</text>
</comment>
<feature type="compositionally biased region" description="Low complexity" evidence="1">
    <location>
        <begin position="99"/>
        <end position="112"/>
    </location>
</feature>
<gene>
    <name evidence="2" type="ORF">HGRIS_006711</name>
</gene>
<sequence>MLASVQSRRMCRASESVADWSPPLGQTRGSAGSRKGNRADLEDPGRIRLEMKYDWGWNNAPFVRNEGSIGRICSMNIIMSLDSLRRTKSMRSLRRMRSMRSTASSGGTSHEQ</sequence>
<keyword evidence="3" id="KW-1185">Reference proteome</keyword>
<feature type="region of interest" description="Disordered" evidence="1">
    <location>
        <begin position="1"/>
        <end position="42"/>
    </location>
</feature>